<accession>A0AAV7KLT4</accession>
<feature type="region of interest" description="Disordered" evidence="8">
    <location>
        <begin position="1152"/>
        <end position="1172"/>
    </location>
</feature>
<dbReference type="GO" id="GO:0016787">
    <property type="term" value="F:hydrolase activity"/>
    <property type="evidence" value="ECO:0007669"/>
    <property type="project" value="UniProtKB-KW"/>
</dbReference>
<dbReference type="InterPro" id="IPR014001">
    <property type="entry name" value="Helicase_ATP-bd"/>
</dbReference>
<dbReference type="GO" id="GO:0005524">
    <property type="term" value="F:ATP binding"/>
    <property type="evidence" value="ECO:0007669"/>
    <property type="project" value="UniProtKB-KW"/>
</dbReference>
<dbReference type="CDD" id="cd12091">
    <property type="entry name" value="FANCM_ID"/>
    <property type="match status" value="1"/>
</dbReference>
<keyword evidence="12" id="KW-1185">Reference proteome</keyword>
<protein>
    <recommendedName>
        <fullName evidence="13">Fanconi anemia group M protein</fullName>
    </recommendedName>
</protein>
<comment type="caution">
    <text evidence="11">The sequence shown here is derived from an EMBL/GenBank/DDBJ whole genome shotgun (WGS) entry which is preliminary data.</text>
</comment>
<dbReference type="Pfam" id="PF00270">
    <property type="entry name" value="DEAD"/>
    <property type="match status" value="1"/>
</dbReference>
<reference evidence="11 12" key="1">
    <citation type="journal article" date="2023" name="BMC Biol.">
        <title>The compact genome of the sponge Oopsacas minuta (Hexactinellida) is lacking key metazoan core genes.</title>
        <authorList>
            <person name="Santini S."/>
            <person name="Schenkelaars Q."/>
            <person name="Jourda C."/>
            <person name="Duchesne M."/>
            <person name="Belahbib H."/>
            <person name="Rocher C."/>
            <person name="Selva M."/>
            <person name="Riesgo A."/>
            <person name="Vervoort M."/>
            <person name="Leys S.P."/>
            <person name="Kodjabachian L."/>
            <person name="Le Bivic A."/>
            <person name="Borchiellini C."/>
            <person name="Claverie J.M."/>
            <person name="Renard E."/>
        </authorList>
    </citation>
    <scope>NUCLEOTIDE SEQUENCE [LARGE SCALE GENOMIC DNA]</scope>
    <source>
        <strain evidence="11">SPO-2</strain>
    </source>
</reference>
<dbReference type="GO" id="GO:0036297">
    <property type="term" value="P:interstrand cross-link repair"/>
    <property type="evidence" value="ECO:0007669"/>
    <property type="project" value="TreeGrafter"/>
</dbReference>
<evidence type="ECO:0000256" key="2">
    <source>
        <dbReference type="ARBA" id="ARBA00009889"/>
    </source>
</evidence>
<dbReference type="GO" id="GO:0045003">
    <property type="term" value="P:double-strand break repair via synthesis-dependent strand annealing"/>
    <property type="evidence" value="ECO:0007669"/>
    <property type="project" value="TreeGrafter"/>
</dbReference>
<dbReference type="GO" id="GO:0009378">
    <property type="term" value="F:four-way junction helicase activity"/>
    <property type="evidence" value="ECO:0007669"/>
    <property type="project" value="TreeGrafter"/>
</dbReference>
<gene>
    <name evidence="11" type="ORF">LOD99_10224</name>
</gene>
<dbReference type="Pfam" id="PF00271">
    <property type="entry name" value="Helicase_C"/>
    <property type="match status" value="1"/>
</dbReference>
<evidence type="ECO:0000256" key="8">
    <source>
        <dbReference type="SAM" id="MobiDB-lite"/>
    </source>
</evidence>
<evidence type="ECO:0000313" key="11">
    <source>
        <dbReference type="EMBL" id="KAI6660776.1"/>
    </source>
</evidence>
<keyword evidence="7" id="KW-0539">Nucleus</keyword>
<dbReference type="InterPro" id="IPR044749">
    <property type="entry name" value="FANCM_DEXDc"/>
</dbReference>
<dbReference type="GO" id="GO:0043138">
    <property type="term" value="F:3'-5' DNA helicase activity"/>
    <property type="evidence" value="ECO:0007669"/>
    <property type="project" value="InterPro"/>
</dbReference>
<feature type="compositionally biased region" description="Basic residues" evidence="8">
    <location>
        <begin position="837"/>
        <end position="846"/>
    </location>
</feature>
<comment type="subcellular location">
    <subcellularLocation>
        <location evidence="1">Nucleus</location>
    </subcellularLocation>
</comment>
<dbReference type="PANTHER" id="PTHR14025:SF20">
    <property type="entry name" value="FANCONI ANEMIA GROUP M PROTEIN"/>
    <property type="match status" value="1"/>
</dbReference>
<dbReference type="GO" id="GO:0005634">
    <property type="term" value="C:nucleus"/>
    <property type="evidence" value="ECO:0007669"/>
    <property type="project" value="UniProtKB-SubCell"/>
</dbReference>
<feature type="region of interest" description="Disordered" evidence="8">
    <location>
        <begin position="830"/>
        <end position="869"/>
    </location>
</feature>
<feature type="compositionally biased region" description="Polar residues" evidence="8">
    <location>
        <begin position="1154"/>
        <end position="1172"/>
    </location>
</feature>
<dbReference type="SUPFAM" id="SSF52540">
    <property type="entry name" value="P-loop containing nucleoside triphosphate hydrolases"/>
    <property type="match status" value="1"/>
</dbReference>
<dbReference type="InterPro" id="IPR039686">
    <property type="entry name" value="FANCM/Mph1-like_ID"/>
</dbReference>
<dbReference type="PANTHER" id="PTHR14025">
    <property type="entry name" value="FANCONI ANEMIA GROUP M FANCM FAMILY MEMBER"/>
    <property type="match status" value="1"/>
</dbReference>
<comment type="similarity">
    <text evidence="2">Belongs to the DEAD box helicase family. DEAH subfamily. FANCM sub-subfamily.</text>
</comment>
<dbReference type="GO" id="GO:0000400">
    <property type="term" value="F:four-way junction DNA binding"/>
    <property type="evidence" value="ECO:0007669"/>
    <property type="project" value="TreeGrafter"/>
</dbReference>
<dbReference type="Gene3D" id="1.20.1320.20">
    <property type="entry name" value="hef helicase domain"/>
    <property type="match status" value="1"/>
</dbReference>
<evidence type="ECO:0008006" key="13">
    <source>
        <dbReference type="Google" id="ProtNLM"/>
    </source>
</evidence>
<feature type="domain" description="Helicase C-terminal" evidence="10">
    <location>
        <begin position="453"/>
        <end position="627"/>
    </location>
</feature>
<dbReference type="Gene3D" id="3.40.50.300">
    <property type="entry name" value="P-loop containing nucleotide triphosphate hydrolases"/>
    <property type="match status" value="2"/>
</dbReference>
<dbReference type="CDD" id="cd18801">
    <property type="entry name" value="SF2_C_FANCM_Hef"/>
    <property type="match status" value="1"/>
</dbReference>
<keyword evidence="5" id="KW-0347">Helicase</keyword>
<dbReference type="SMART" id="SM00487">
    <property type="entry name" value="DEXDc"/>
    <property type="match status" value="1"/>
</dbReference>
<organism evidence="11 12">
    <name type="scientific">Oopsacas minuta</name>
    <dbReference type="NCBI Taxonomy" id="111878"/>
    <lineage>
        <taxon>Eukaryota</taxon>
        <taxon>Metazoa</taxon>
        <taxon>Porifera</taxon>
        <taxon>Hexactinellida</taxon>
        <taxon>Hexasterophora</taxon>
        <taxon>Lyssacinosida</taxon>
        <taxon>Leucopsacidae</taxon>
        <taxon>Oopsacas</taxon>
    </lineage>
</organism>
<dbReference type="EMBL" id="JAKMXF010000024">
    <property type="protein sequence ID" value="KAI6660776.1"/>
    <property type="molecule type" value="Genomic_DNA"/>
</dbReference>
<name>A0AAV7KLT4_9METZ</name>
<dbReference type="PROSITE" id="PS51192">
    <property type="entry name" value="HELICASE_ATP_BIND_1"/>
    <property type="match status" value="1"/>
</dbReference>
<evidence type="ECO:0000256" key="4">
    <source>
        <dbReference type="ARBA" id="ARBA00022801"/>
    </source>
</evidence>
<dbReference type="AlphaFoldDB" id="A0AAV7KLT4"/>
<evidence type="ECO:0000256" key="1">
    <source>
        <dbReference type="ARBA" id="ARBA00004123"/>
    </source>
</evidence>
<evidence type="ECO:0000256" key="6">
    <source>
        <dbReference type="ARBA" id="ARBA00022840"/>
    </source>
</evidence>
<dbReference type="FunFam" id="3.40.50.300:FF:000861">
    <property type="entry name" value="Fanconi anemia, complementation group M"/>
    <property type="match status" value="1"/>
</dbReference>
<evidence type="ECO:0000256" key="7">
    <source>
        <dbReference type="ARBA" id="ARBA00023242"/>
    </source>
</evidence>
<dbReference type="InterPro" id="IPR027417">
    <property type="entry name" value="P-loop_NTPase"/>
</dbReference>
<dbReference type="PROSITE" id="PS51194">
    <property type="entry name" value="HELICASE_CTER"/>
    <property type="match status" value="1"/>
</dbReference>
<dbReference type="InterPro" id="IPR011545">
    <property type="entry name" value="DEAD/DEAH_box_helicase_dom"/>
</dbReference>
<dbReference type="InterPro" id="IPR001650">
    <property type="entry name" value="Helicase_C-like"/>
</dbReference>
<dbReference type="Proteomes" id="UP001165289">
    <property type="component" value="Unassembled WGS sequence"/>
</dbReference>
<feature type="region of interest" description="Disordered" evidence="8">
    <location>
        <begin position="901"/>
        <end position="926"/>
    </location>
</feature>
<evidence type="ECO:0000256" key="3">
    <source>
        <dbReference type="ARBA" id="ARBA00022741"/>
    </source>
</evidence>
<proteinExistence type="inferred from homology"/>
<evidence type="ECO:0000259" key="9">
    <source>
        <dbReference type="PROSITE" id="PS51192"/>
    </source>
</evidence>
<evidence type="ECO:0000256" key="5">
    <source>
        <dbReference type="ARBA" id="ARBA00022806"/>
    </source>
</evidence>
<sequence length="1236" mass="139600">MSNECKLEFEDFDDFDELDELDGIDWNNSELQIIEQKSSNLNYNTTTDNHPTNSYTPDKQHIIGFDEECGKTWHYPIDFPLRDYQFSIVRKCLFNNTLVCLPTGLGKTFIAAVVMLNFYRWYPQGKIVFLAPTKPLVNQQINACCKITALPRYEVVELTGATSSLKRVNLWRDNRVFFLTPQVMQNDLSSGICPAKDIVCCVLDEAHKALGNYAYTQVVKELLVNSVKFRVLALSATPGDDLSAIQEVINNLLINCIELRTEESIDVIPYTHHKKVEKYVVKIEGTLGEIHSKFLNVLSGIVKKLHSQKAVYTEDPKRLCRYQLIKARENFRSSVSGAFIGPVEGEFAVGISLYHSYEQLYSSGIRACYQSIKRLLSDGKSSARLRSEVIRNVELNQVMSKMEKLVDSMHKFFIRTNSMDPNLSIVSFGDASFDLTSTLASDDFFYSHPKLLKLEEIVVSHFRKATTDNTTNTRVMIFSSFRDSVEEISVMLHRHAPLVRVMCFYGHGNKPTGTKGQKGFTQKEQLKVMERFREGGYNVLVSTCVGEEGLDIGDVDLIVCFDSPKAPTRYVQRMGRTGRKREGRIVMLLSEGKEEQAYQKCQTSKKHIYKIVTEGHKHLNFHRDSPKMVPKHISPQPSKLYLQQQQQEEEEKIPPAIFSRGLRNNKKGKKILENYPGFSSAASEFNKNRDQFSLSKEDLNRWTVKYCLSQNDTLRIQQRLSAYTGHRPMLFLMDEQQRREISSIPVPDNTEPVDCSKWLDWQSSIQTGTISHSTASKSLIDCIKTIDNLKNSDTAADEHRAALQIDRTDSHEDQSIHTGLTQLTLRTNINKIPSKSHLPRNKKKHTKIDNSNSDSDIEHSITPTGTDNIIKFPDKPDNIDMNHPFASATVRQKIFALESSSDEINSDDSQAHKSRNFPSPPPAQCEDSVNSIEDLLNTPRYTRNKPVLPLSLEESTDQSIHSSPNKINIMDEESVELVFVDGNTSNNNTPIQTSFDIHVAPKHTLASPLQYDSSINGPGISMLSKTSTPNKSSNFIDPDVICIVRSNENPKNCTTISPMLNPITSSSFLEDIPGPANGNTNRVRRKAKTPNFESSDSENEALKSLCRKRKFQFKRQIISSQFSPVATVVNNPKKKRKLNYFIDHEAIESDGEYSQDSFQSLPTTSTSNADTNTEEISVISRLIADTSGSATGINESSMYARYVHDLISPPINQACKLVIDPKRHRTLATAGKNILK</sequence>
<keyword evidence="4" id="KW-0378">Hydrolase</keyword>
<evidence type="ECO:0000313" key="12">
    <source>
        <dbReference type="Proteomes" id="UP001165289"/>
    </source>
</evidence>
<dbReference type="CDD" id="cd18033">
    <property type="entry name" value="DEXDc_FANCM"/>
    <property type="match status" value="1"/>
</dbReference>
<keyword evidence="6" id="KW-0067">ATP-binding</keyword>
<dbReference type="SMART" id="SM00490">
    <property type="entry name" value="HELICc"/>
    <property type="match status" value="1"/>
</dbReference>
<evidence type="ECO:0000259" key="10">
    <source>
        <dbReference type="PROSITE" id="PS51194"/>
    </source>
</evidence>
<feature type="domain" description="Helicase ATP-binding" evidence="9">
    <location>
        <begin position="88"/>
        <end position="256"/>
    </location>
</feature>
<keyword evidence="3" id="KW-0547">Nucleotide-binding</keyword>